<evidence type="ECO:0000313" key="1">
    <source>
        <dbReference type="EMBL" id="MBA0762222.1"/>
    </source>
</evidence>
<gene>
    <name evidence="1" type="ORF">Gotri_024762</name>
</gene>
<protein>
    <submittedName>
        <fullName evidence="1">Uncharacterized protein</fullName>
    </submittedName>
</protein>
<proteinExistence type="predicted"/>
<reference evidence="1 2" key="1">
    <citation type="journal article" date="2019" name="Genome Biol. Evol.">
        <title>Insights into the evolution of the New World diploid cottons (Gossypium, subgenus Houzingenia) based on genome sequencing.</title>
        <authorList>
            <person name="Grover C.E."/>
            <person name="Arick M.A. 2nd"/>
            <person name="Thrash A."/>
            <person name="Conover J.L."/>
            <person name="Sanders W.S."/>
            <person name="Peterson D.G."/>
            <person name="Frelichowski J.E."/>
            <person name="Scheffler J.A."/>
            <person name="Scheffler B.E."/>
            <person name="Wendel J.F."/>
        </authorList>
    </citation>
    <scope>NUCLEOTIDE SEQUENCE [LARGE SCALE GENOMIC DNA]</scope>
    <source>
        <strain evidence="1">8</strain>
        <tissue evidence="1">Leaf</tissue>
    </source>
</reference>
<name>A0A7J9DNB1_9ROSI</name>
<keyword evidence="2" id="KW-1185">Reference proteome</keyword>
<dbReference type="EMBL" id="JABEZW010000003">
    <property type="protein sequence ID" value="MBA0762222.1"/>
    <property type="molecule type" value="Genomic_DNA"/>
</dbReference>
<comment type="caution">
    <text evidence="1">The sequence shown here is derived from an EMBL/GenBank/DDBJ whole genome shotgun (WGS) entry which is preliminary data.</text>
</comment>
<sequence>MLLLVYMILLKNLHILPKLKHQRRKHSVGLTLTLRNES</sequence>
<dbReference type="AlphaFoldDB" id="A0A7J9DNB1"/>
<dbReference type="Proteomes" id="UP000593568">
    <property type="component" value="Unassembled WGS sequence"/>
</dbReference>
<evidence type="ECO:0000313" key="2">
    <source>
        <dbReference type="Proteomes" id="UP000593568"/>
    </source>
</evidence>
<organism evidence="1 2">
    <name type="scientific">Gossypium trilobum</name>
    <dbReference type="NCBI Taxonomy" id="34281"/>
    <lineage>
        <taxon>Eukaryota</taxon>
        <taxon>Viridiplantae</taxon>
        <taxon>Streptophyta</taxon>
        <taxon>Embryophyta</taxon>
        <taxon>Tracheophyta</taxon>
        <taxon>Spermatophyta</taxon>
        <taxon>Magnoliopsida</taxon>
        <taxon>eudicotyledons</taxon>
        <taxon>Gunneridae</taxon>
        <taxon>Pentapetalae</taxon>
        <taxon>rosids</taxon>
        <taxon>malvids</taxon>
        <taxon>Malvales</taxon>
        <taxon>Malvaceae</taxon>
        <taxon>Malvoideae</taxon>
        <taxon>Gossypium</taxon>
    </lineage>
</organism>
<accession>A0A7J9DNB1</accession>